<dbReference type="EMBL" id="CAMAPF010000951">
    <property type="protein sequence ID" value="CAH9128672.1"/>
    <property type="molecule type" value="Genomic_DNA"/>
</dbReference>
<proteinExistence type="predicted"/>
<evidence type="ECO:0000313" key="2">
    <source>
        <dbReference type="EMBL" id="CAH9128672.1"/>
    </source>
</evidence>
<protein>
    <recommendedName>
        <fullName evidence="4">Secreted protein</fullName>
    </recommendedName>
</protein>
<evidence type="ECO:0000313" key="3">
    <source>
        <dbReference type="Proteomes" id="UP001152523"/>
    </source>
</evidence>
<sequence>MSWLTALCFIACLSDVSVAEGRCAPGERFACCLIFVFCAFNLVVLSVKHCVDKAMVSLVANYSKVSIEEEENSGLILEADPIGDAGEVDRCVCFFTVTWVVTDKSILPIAFLETMTMVWRPVRGVTIQELERLNFYFSSIMMEILAALSRAGLGLLIKI</sequence>
<accession>A0AAV0EZI5</accession>
<evidence type="ECO:0000256" key="1">
    <source>
        <dbReference type="SAM" id="SignalP"/>
    </source>
</evidence>
<feature type="signal peptide" evidence="1">
    <location>
        <begin position="1"/>
        <end position="19"/>
    </location>
</feature>
<organism evidence="2 3">
    <name type="scientific">Cuscuta epithymum</name>
    <dbReference type="NCBI Taxonomy" id="186058"/>
    <lineage>
        <taxon>Eukaryota</taxon>
        <taxon>Viridiplantae</taxon>
        <taxon>Streptophyta</taxon>
        <taxon>Embryophyta</taxon>
        <taxon>Tracheophyta</taxon>
        <taxon>Spermatophyta</taxon>
        <taxon>Magnoliopsida</taxon>
        <taxon>eudicotyledons</taxon>
        <taxon>Gunneridae</taxon>
        <taxon>Pentapetalae</taxon>
        <taxon>asterids</taxon>
        <taxon>lamiids</taxon>
        <taxon>Solanales</taxon>
        <taxon>Convolvulaceae</taxon>
        <taxon>Cuscuteae</taxon>
        <taxon>Cuscuta</taxon>
        <taxon>Cuscuta subgen. Cuscuta</taxon>
    </lineage>
</organism>
<name>A0AAV0EZI5_9ASTE</name>
<reference evidence="2" key="1">
    <citation type="submission" date="2022-07" db="EMBL/GenBank/DDBJ databases">
        <authorList>
            <person name="Macas J."/>
            <person name="Novak P."/>
            <person name="Neumann P."/>
        </authorList>
    </citation>
    <scope>NUCLEOTIDE SEQUENCE</scope>
</reference>
<keyword evidence="3" id="KW-1185">Reference proteome</keyword>
<comment type="caution">
    <text evidence="2">The sequence shown here is derived from an EMBL/GenBank/DDBJ whole genome shotgun (WGS) entry which is preliminary data.</text>
</comment>
<gene>
    <name evidence="2" type="ORF">CEPIT_LOCUS29254</name>
</gene>
<dbReference type="Proteomes" id="UP001152523">
    <property type="component" value="Unassembled WGS sequence"/>
</dbReference>
<dbReference type="AlphaFoldDB" id="A0AAV0EZI5"/>
<keyword evidence="1" id="KW-0732">Signal</keyword>
<evidence type="ECO:0008006" key="4">
    <source>
        <dbReference type="Google" id="ProtNLM"/>
    </source>
</evidence>
<feature type="chain" id="PRO_5043729054" description="Secreted protein" evidence="1">
    <location>
        <begin position="20"/>
        <end position="159"/>
    </location>
</feature>